<dbReference type="EMBL" id="VCGU01000008">
    <property type="protein sequence ID" value="TRY72139.1"/>
    <property type="molecule type" value="Genomic_DNA"/>
</dbReference>
<dbReference type="EC" id="2.7.7.7" evidence="2"/>
<keyword evidence="3" id="KW-0548">Nucleotidyltransferase</keyword>
<comment type="caution">
    <text evidence="8">The sequence shown here is derived from an EMBL/GenBank/DDBJ whole genome shotgun (WGS) entry which is preliminary data.</text>
</comment>
<reference evidence="8 9" key="1">
    <citation type="journal article" date="2018" name="Nat. Ecol. Evol.">
        <title>Genomic signatures of mitonuclear coevolution across populations of Tigriopus californicus.</title>
        <authorList>
            <person name="Barreto F.S."/>
            <person name="Watson E.T."/>
            <person name="Lima T.G."/>
            <person name="Willett C.S."/>
            <person name="Edmands S."/>
            <person name="Li W."/>
            <person name="Burton R.S."/>
        </authorList>
    </citation>
    <scope>NUCLEOTIDE SEQUENCE [LARGE SCALE GENOMIC DNA]</scope>
    <source>
        <strain evidence="8 9">San Diego</strain>
    </source>
</reference>
<evidence type="ECO:0000256" key="4">
    <source>
        <dbReference type="ARBA" id="ARBA00026139"/>
    </source>
</evidence>
<accession>A0A553P387</accession>
<dbReference type="AlphaFoldDB" id="A0A553P387"/>
<dbReference type="OrthoDB" id="5988181at2759"/>
<keyword evidence="9" id="KW-1185">Reference proteome</keyword>
<dbReference type="InterPro" id="IPR044917">
    <property type="entry name" value="PRIMPOL"/>
</dbReference>
<dbReference type="GO" id="GO:0003682">
    <property type="term" value="F:chromatin binding"/>
    <property type="evidence" value="ECO:0007669"/>
    <property type="project" value="TreeGrafter"/>
</dbReference>
<evidence type="ECO:0000256" key="3">
    <source>
        <dbReference type="ARBA" id="ARBA00022932"/>
    </source>
</evidence>
<comment type="catalytic activity">
    <reaction evidence="5">
        <text>ssDNA + n NTP = ssDNA/pppN(pN)n-1 hybrid + (n-1) diphosphate.</text>
        <dbReference type="EC" id="2.7.7.102"/>
    </reaction>
</comment>
<dbReference type="OMA" id="HYEVIQD"/>
<protein>
    <recommendedName>
        <fullName evidence="4">DNA-directed primase/polymerase protein</fullName>
        <ecNumber evidence="6">2.7.7.102</ecNumber>
        <ecNumber evidence="2">2.7.7.7</ecNumber>
    </recommendedName>
</protein>
<comment type="catalytic activity">
    <reaction evidence="7">
        <text>DNA(n) + a 2'-deoxyribonucleoside 5'-triphosphate = DNA(n+1) + diphosphate</text>
        <dbReference type="Rhea" id="RHEA:22508"/>
        <dbReference type="Rhea" id="RHEA-COMP:17339"/>
        <dbReference type="Rhea" id="RHEA-COMP:17340"/>
        <dbReference type="ChEBI" id="CHEBI:33019"/>
        <dbReference type="ChEBI" id="CHEBI:61560"/>
        <dbReference type="ChEBI" id="CHEBI:173112"/>
        <dbReference type="EC" id="2.7.7.7"/>
    </reaction>
    <physiologicalReaction direction="left-to-right" evidence="7">
        <dbReference type="Rhea" id="RHEA:22509"/>
    </physiologicalReaction>
</comment>
<comment type="similarity">
    <text evidence="1">Belongs to the eukaryotic-type primase small subunit family.</text>
</comment>
<dbReference type="GO" id="GO:0042276">
    <property type="term" value="P:error-prone translesion synthesis"/>
    <property type="evidence" value="ECO:0007669"/>
    <property type="project" value="InterPro"/>
</dbReference>
<keyword evidence="3" id="KW-0239">DNA-directed DNA polymerase</keyword>
<dbReference type="EC" id="2.7.7.102" evidence="6"/>
<evidence type="ECO:0000256" key="5">
    <source>
        <dbReference type="ARBA" id="ARBA00044677"/>
    </source>
</evidence>
<sequence length="446" mass="51993">METGSFYPAHPAKLSDLKRKRRLAAAEKRVESSNLHPATLGISQLNPKAPTSGSEDTFVFTVQNLALDKAVIYPDYRVFSFEIASDGRRHFLAGPPTIVFWKIKRLKRHKRHWYEVIGQRCPCKLYFDIEFHRDKNPDRPGSQIVAQLKDLLIAYIRLRLGFILELSDILDLESSTNNKFSRHLIINLPGERLFENNLHVGVFVREFISSLTEEERRAITFWDKQGDKCELFIDLSVYSKNRNFRTYLSSKFDRQSCLVLSESSHRLLSDLSDKDIFLKSLITWTENPHADKIKIPGAVQVTLVPNDPSIKVRSTSATPANHRSLFPEVDHFIEGIIKPGFVRKIEWKASLMTLEYEIQGYRYCYNVRRWHRSNNIKYIVLLNRGVYFQMCHDPDCQDFKSEDLKLPLNTQPWVQLFDDEDPFETDNDRDFEDELLLSIYDKVVNA</sequence>
<proteinExistence type="inferred from homology"/>
<dbReference type="GO" id="GO:0005759">
    <property type="term" value="C:mitochondrial matrix"/>
    <property type="evidence" value="ECO:0007669"/>
    <property type="project" value="TreeGrafter"/>
</dbReference>
<dbReference type="GO" id="GO:0003887">
    <property type="term" value="F:DNA-directed DNA polymerase activity"/>
    <property type="evidence" value="ECO:0007669"/>
    <property type="project" value="UniProtKB-KW"/>
</dbReference>
<evidence type="ECO:0000256" key="6">
    <source>
        <dbReference type="ARBA" id="ARBA00044768"/>
    </source>
</evidence>
<dbReference type="PANTHER" id="PTHR31399:SF0">
    <property type="entry name" value="DNA-DIRECTED PRIMASE_POLYMERASE PROTEIN"/>
    <property type="match status" value="1"/>
</dbReference>
<evidence type="ECO:0000256" key="2">
    <source>
        <dbReference type="ARBA" id="ARBA00012417"/>
    </source>
</evidence>
<dbReference type="PANTHER" id="PTHR31399">
    <property type="entry name" value="DNA-DIRECTED PRIMASE / POLYMERASE PROTEIN"/>
    <property type="match status" value="1"/>
</dbReference>
<evidence type="ECO:0000256" key="1">
    <source>
        <dbReference type="ARBA" id="ARBA00009762"/>
    </source>
</evidence>
<dbReference type="Pfam" id="PF03121">
    <property type="entry name" value="Herpes_UL52"/>
    <property type="match status" value="1"/>
</dbReference>
<name>A0A553P387_TIGCA</name>
<evidence type="ECO:0000313" key="8">
    <source>
        <dbReference type="EMBL" id="TRY72139.1"/>
    </source>
</evidence>
<evidence type="ECO:0000313" key="9">
    <source>
        <dbReference type="Proteomes" id="UP000318571"/>
    </source>
</evidence>
<dbReference type="Proteomes" id="UP000318571">
    <property type="component" value="Chromosome 7"/>
</dbReference>
<evidence type="ECO:0000256" key="7">
    <source>
        <dbReference type="ARBA" id="ARBA00047303"/>
    </source>
</evidence>
<keyword evidence="3" id="KW-0808">Transferase</keyword>
<dbReference type="GO" id="GO:0005634">
    <property type="term" value="C:nucleus"/>
    <property type="evidence" value="ECO:0007669"/>
    <property type="project" value="TreeGrafter"/>
</dbReference>
<dbReference type="STRING" id="6832.A0A553P387"/>
<gene>
    <name evidence="8" type="ORF">TCAL_10609</name>
</gene>
<dbReference type="GO" id="GO:0009411">
    <property type="term" value="P:response to UV"/>
    <property type="evidence" value="ECO:0007669"/>
    <property type="project" value="TreeGrafter"/>
</dbReference>
<dbReference type="GO" id="GO:0006264">
    <property type="term" value="P:mitochondrial DNA replication"/>
    <property type="evidence" value="ECO:0007669"/>
    <property type="project" value="TreeGrafter"/>
</dbReference>
<organism evidence="8 9">
    <name type="scientific">Tigriopus californicus</name>
    <name type="common">Marine copepod</name>
    <dbReference type="NCBI Taxonomy" id="6832"/>
    <lineage>
        <taxon>Eukaryota</taxon>
        <taxon>Metazoa</taxon>
        <taxon>Ecdysozoa</taxon>
        <taxon>Arthropoda</taxon>
        <taxon>Crustacea</taxon>
        <taxon>Multicrustacea</taxon>
        <taxon>Hexanauplia</taxon>
        <taxon>Copepoda</taxon>
        <taxon>Harpacticoida</taxon>
        <taxon>Harpacticidae</taxon>
        <taxon>Tigriopus</taxon>
    </lineage>
</organism>
<dbReference type="GO" id="GO:0031297">
    <property type="term" value="P:replication fork processing"/>
    <property type="evidence" value="ECO:0007669"/>
    <property type="project" value="TreeGrafter"/>
</dbReference>